<evidence type="ECO:0000313" key="7">
    <source>
        <dbReference type="EMBL" id="BBI59734.1"/>
    </source>
</evidence>
<dbReference type="Gene3D" id="3.40.50.300">
    <property type="entry name" value="P-loop containing nucleotide triphosphate hydrolases"/>
    <property type="match status" value="1"/>
</dbReference>
<dbReference type="PANTHER" id="PTHR21087">
    <property type="entry name" value="SHIKIMATE KINASE"/>
    <property type="match status" value="1"/>
</dbReference>
<gene>
    <name evidence="7" type="ORF">HSBAA_10400</name>
</gene>
<keyword evidence="3" id="KW-0547">Nucleotide-binding</keyword>
<evidence type="ECO:0000313" key="8">
    <source>
        <dbReference type="Proteomes" id="UP000320231"/>
    </source>
</evidence>
<dbReference type="SUPFAM" id="SSF52540">
    <property type="entry name" value="P-loop containing nucleoside triphosphate hydrolases"/>
    <property type="match status" value="1"/>
</dbReference>
<keyword evidence="4" id="KW-0418">Kinase</keyword>
<evidence type="ECO:0000256" key="5">
    <source>
        <dbReference type="ARBA" id="ARBA00022840"/>
    </source>
</evidence>
<dbReference type="GO" id="GO:0005524">
    <property type="term" value="F:ATP binding"/>
    <property type="evidence" value="ECO:0007669"/>
    <property type="project" value="UniProtKB-KW"/>
</dbReference>
<organism evidence="7 8">
    <name type="scientific">Vreelandella sulfidaeris</name>
    <dbReference type="NCBI Taxonomy" id="115553"/>
    <lineage>
        <taxon>Bacteria</taxon>
        <taxon>Pseudomonadati</taxon>
        <taxon>Pseudomonadota</taxon>
        <taxon>Gammaproteobacteria</taxon>
        <taxon>Oceanospirillales</taxon>
        <taxon>Halomonadaceae</taxon>
        <taxon>Vreelandella</taxon>
    </lineage>
</organism>
<dbReference type="GO" id="GO:0004765">
    <property type="term" value="F:shikimate kinase activity"/>
    <property type="evidence" value="ECO:0007669"/>
    <property type="project" value="TreeGrafter"/>
</dbReference>
<dbReference type="PRINTS" id="PR01100">
    <property type="entry name" value="SHIKIMTKNASE"/>
</dbReference>
<dbReference type="PANTHER" id="PTHR21087:SF16">
    <property type="entry name" value="SHIKIMATE KINASE 1, CHLOROPLASTIC"/>
    <property type="match status" value="1"/>
</dbReference>
<dbReference type="InterPro" id="IPR027417">
    <property type="entry name" value="P-loop_NTPase"/>
</dbReference>
<reference evidence="7 8" key="1">
    <citation type="journal article" date="2019" name="Microbiol. Resour. Announc.">
        <title>Complete Genome Sequence of Halomonas sulfidaeris Strain Esulfide1 Isolated from a Metal Sulfide Rock at a Depth of 2,200 Meters, Obtained Using Nanopore Sequencing.</title>
        <authorList>
            <person name="Saito M."/>
            <person name="Nishigata A."/>
            <person name="Galipon J."/>
            <person name="Arakawa K."/>
        </authorList>
    </citation>
    <scope>NUCLEOTIDE SEQUENCE [LARGE SCALE GENOMIC DNA]</scope>
    <source>
        <strain evidence="7 8">ATCC BAA-803</strain>
    </source>
</reference>
<dbReference type="Pfam" id="PF01202">
    <property type="entry name" value="SKI"/>
    <property type="match status" value="1"/>
</dbReference>
<dbReference type="InterPro" id="IPR023000">
    <property type="entry name" value="Shikimate_kinase_CS"/>
</dbReference>
<dbReference type="GO" id="GO:0005829">
    <property type="term" value="C:cytosol"/>
    <property type="evidence" value="ECO:0007669"/>
    <property type="project" value="TreeGrafter"/>
</dbReference>
<evidence type="ECO:0000256" key="1">
    <source>
        <dbReference type="ARBA" id="ARBA00022605"/>
    </source>
</evidence>
<keyword evidence="5" id="KW-0067">ATP-binding</keyword>
<dbReference type="Proteomes" id="UP000320231">
    <property type="component" value="Chromosome"/>
</dbReference>
<evidence type="ECO:0008006" key="9">
    <source>
        <dbReference type="Google" id="ProtNLM"/>
    </source>
</evidence>
<dbReference type="GO" id="GO:0008652">
    <property type="term" value="P:amino acid biosynthetic process"/>
    <property type="evidence" value="ECO:0007669"/>
    <property type="project" value="UniProtKB-KW"/>
</dbReference>
<evidence type="ECO:0000256" key="2">
    <source>
        <dbReference type="ARBA" id="ARBA00022679"/>
    </source>
</evidence>
<name>A0A455U888_9GAMM</name>
<evidence type="ECO:0000256" key="4">
    <source>
        <dbReference type="ARBA" id="ARBA00022777"/>
    </source>
</evidence>
<proteinExistence type="predicted"/>
<keyword evidence="6" id="KW-0057">Aromatic amino acid biosynthesis</keyword>
<protein>
    <recommendedName>
        <fullName evidence="9">Shikimate kinase</fullName>
    </recommendedName>
</protein>
<keyword evidence="1" id="KW-0028">Amino-acid biosynthesis</keyword>
<accession>A0A455U888</accession>
<dbReference type="InterPro" id="IPR031322">
    <property type="entry name" value="Shikimate/glucono_kinase"/>
</dbReference>
<dbReference type="GO" id="GO:0009073">
    <property type="term" value="P:aromatic amino acid family biosynthetic process"/>
    <property type="evidence" value="ECO:0007669"/>
    <property type="project" value="UniProtKB-KW"/>
</dbReference>
<dbReference type="AlphaFoldDB" id="A0A455U888"/>
<sequence length="99" mass="10971">MTVTTPFKIAAGRIYPGFFDVEGEQGFRLREAHMIDELTRLSPVVVATGGGAVLREENRRALRERGTVVYLLTTVDQQLKRTAKIAIARFCSAITASRC</sequence>
<keyword evidence="2" id="KW-0808">Transferase</keyword>
<dbReference type="EMBL" id="AP019514">
    <property type="protein sequence ID" value="BBI59734.1"/>
    <property type="molecule type" value="Genomic_DNA"/>
</dbReference>
<dbReference type="KEGG" id="hsr:HSBAA_10400"/>
<dbReference type="PROSITE" id="PS01128">
    <property type="entry name" value="SHIKIMATE_KINASE"/>
    <property type="match status" value="1"/>
</dbReference>
<evidence type="ECO:0000256" key="3">
    <source>
        <dbReference type="ARBA" id="ARBA00022741"/>
    </source>
</evidence>
<evidence type="ECO:0000256" key="6">
    <source>
        <dbReference type="ARBA" id="ARBA00023141"/>
    </source>
</evidence>